<dbReference type="EMBL" id="LQXV01000021">
    <property type="protein sequence ID" value="KXU10817.1"/>
    <property type="molecule type" value="Genomic_DNA"/>
</dbReference>
<dbReference type="PROSITE" id="PS50902">
    <property type="entry name" value="FLAVODOXIN_LIKE"/>
    <property type="match status" value="1"/>
</dbReference>
<dbReference type="Proteomes" id="UP000249013">
    <property type="component" value="Chromosome 1"/>
</dbReference>
<reference evidence="7 8" key="3">
    <citation type="submission" date="2016-01" db="EMBL/GenBank/DDBJ databases">
        <title>Highly variable Streptococcus oralis are common among viridans streptococci isolated from primates.</title>
        <authorList>
            <person name="Denapaite D."/>
            <person name="Rieger M."/>
            <person name="Koendgen S."/>
            <person name="Brueckner R."/>
            <person name="Ochigava I."/>
            <person name="Kappeler P."/>
            <person name="Maetz-Rensing K."/>
            <person name="Leendertz F."/>
            <person name="Hakenbeck R."/>
        </authorList>
    </citation>
    <scope>NUCLEOTIDE SEQUENCE [LARGE SCALE GENOMIC DNA]</scope>
    <source>
        <strain evidence="3 7">DD02</strain>
        <strain evidence="4 8">DD03</strain>
    </source>
</reference>
<evidence type="ECO:0000313" key="4">
    <source>
        <dbReference type="EMBL" id="KXU10817.1"/>
    </source>
</evidence>
<dbReference type="AlphaFoldDB" id="A0A060RL63"/>
<evidence type="ECO:0000313" key="2">
    <source>
        <dbReference type="EMBL" id="CDO18704.1"/>
    </source>
</evidence>
<evidence type="ECO:0000313" key="9">
    <source>
        <dbReference type="Proteomes" id="UP000249013"/>
    </source>
</evidence>
<dbReference type="GO" id="GO:0016651">
    <property type="term" value="F:oxidoreductase activity, acting on NAD(P)H"/>
    <property type="evidence" value="ECO:0007669"/>
    <property type="project" value="UniProtKB-ARBA"/>
</dbReference>
<dbReference type="GO" id="GO:0010181">
    <property type="term" value="F:FMN binding"/>
    <property type="evidence" value="ECO:0007669"/>
    <property type="project" value="InterPro"/>
</dbReference>
<evidence type="ECO:0000313" key="6">
    <source>
        <dbReference type="Proteomes" id="UP000027584"/>
    </source>
</evidence>
<accession>A0A060RL63</accession>
<reference evidence="5 9" key="4">
    <citation type="submission" date="2018-06" db="EMBL/GenBank/DDBJ databases">
        <authorList>
            <consortium name="Pathogen Informatics"/>
            <person name="Doyle S."/>
        </authorList>
    </citation>
    <scope>NUCLEOTIDE SEQUENCE [LARGE SCALE GENOMIC DNA]</scope>
    <source>
        <strain evidence="5 9">NCTC13773</strain>
    </source>
</reference>
<dbReference type="Proteomes" id="UP000071927">
    <property type="component" value="Unassembled WGS sequence"/>
</dbReference>
<feature type="domain" description="Flavodoxin-like" evidence="1">
    <location>
        <begin position="4"/>
        <end position="156"/>
    </location>
</feature>
<dbReference type="Proteomes" id="UP000027584">
    <property type="component" value="Unassembled WGS sequence"/>
</dbReference>
<dbReference type="Pfam" id="PF12682">
    <property type="entry name" value="Flavodoxin_4"/>
    <property type="match status" value="1"/>
</dbReference>
<dbReference type="EMBL" id="LS483409">
    <property type="protein sequence ID" value="SQG79648.1"/>
    <property type="molecule type" value="Genomic_DNA"/>
</dbReference>
<evidence type="ECO:0000313" key="8">
    <source>
        <dbReference type="Proteomes" id="UP000071927"/>
    </source>
</evidence>
<reference evidence="2 6" key="1">
    <citation type="submission" date="2014-02" db="EMBL/GenBank/DDBJ databases">
        <authorList>
            <person name="Manrique M."/>
        </authorList>
    </citation>
    <scope>NUCLEOTIDE SEQUENCE [LARGE SCALE GENOMIC DNA]</scope>
    <source>
        <strain evidence="2 6">LMG17956</strain>
    </source>
</reference>
<reference evidence="2 6" key="2">
    <citation type="submission" date="2014-05" db="EMBL/GenBank/DDBJ databases">
        <title>Genome sequence of Streptococcus gallolyticus.</title>
        <authorList>
            <person name="Del Campo R."/>
        </authorList>
    </citation>
    <scope>NUCLEOTIDE SEQUENCE [LARGE SCALE GENOMIC DNA]</scope>
    <source>
        <strain evidence="2 6">LMG17956</strain>
    </source>
</reference>
<sequence>MSKSLIIYFSITGNTKRVAQQMARKIGADLYQIDVENPYTSKDLDWIIPNCRANVEQKDSASRPAYHGKLPDISQYDTVIFGHPIWWGIPPRIIYTVIEALDLTGKKVASFATSGGSTYSDAQIEMDNLLKNPVKGRILSSETSINSWLADNGLIS</sequence>
<evidence type="ECO:0000313" key="5">
    <source>
        <dbReference type="EMBL" id="SQG79648.1"/>
    </source>
</evidence>
<evidence type="ECO:0000313" key="7">
    <source>
        <dbReference type="Proteomes" id="UP000070198"/>
    </source>
</evidence>
<dbReference type="Gene3D" id="3.40.50.360">
    <property type="match status" value="1"/>
</dbReference>
<evidence type="ECO:0000259" key="1">
    <source>
        <dbReference type="PROSITE" id="PS50902"/>
    </source>
</evidence>
<dbReference type="EMBL" id="CCBC010000203">
    <property type="protein sequence ID" value="CDO18704.1"/>
    <property type="molecule type" value="Genomic_DNA"/>
</dbReference>
<dbReference type="PANTHER" id="PTHR39201:SF1">
    <property type="entry name" value="FLAVODOXIN-LIKE DOMAIN-CONTAINING PROTEIN"/>
    <property type="match status" value="1"/>
</dbReference>
<dbReference type="SUPFAM" id="SSF52218">
    <property type="entry name" value="Flavoproteins"/>
    <property type="match status" value="1"/>
</dbReference>
<dbReference type="PATRIC" id="fig|315405.11.peg.1328"/>
<dbReference type="PANTHER" id="PTHR39201">
    <property type="entry name" value="EXPORTED PROTEIN-RELATED"/>
    <property type="match status" value="1"/>
</dbReference>
<dbReference type="Proteomes" id="UP000070198">
    <property type="component" value="Unassembled WGS sequence"/>
</dbReference>
<protein>
    <submittedName>
        <fullName evidence="2 3">Flavodoxin</fullName>
    </submittedName>
</protein>
<evidence type="ECO:0000313" key="3">
    <source>
        <dbReference type="EMBL" id="KXT68103.1"/>
    </source>
</evidence>
<dbReference type="RefSeq" id="WP_009854414.1">
    <property type="nucleotide sequence ID" value="NZ_CP054015.1"/>
</dbReference>
<dbReference type="GeneID" id="57922389"/>
<organism evidence="2 6">
    <name type="scientific">Streptococcus gallolyticus</name>
    <dbReference type="NCBI Taxonomy" id="315405"/>
    <lineage>
        <taxon>Bacteria</taxon>
        <taxon>Bacillati</taxon>
        <taxon>Bacillota</taxon>
        <taxon>Bacilli</taxon>
        <taxon>Lactobacillales</taxon>
        <taxon>Streptococcaceae</taxon>
        <taxon>Streptococcus</taxon>
    </lineage>
</organism>
<proteinExistence type="predicted"/>
<gene>
    <name evidence="2" type="ORF">BN963_SGAL_01909</name>
    <name evidence="5" type="ORF">NCTC13773_01459</name>
    <name evidence="3" type="ORF">SGADD02_01114</name>
    <name evidence="4" type="ORF">SGADD03_00065</name>
</gene>
<dbReference type="InterPro" id="IPR029039">
    <property type="entry name" value="Flavoprotein-like_sf"/>
</dbReference>
<name>A0A060RL63_9STRE</name>
<dbReference type="InterPro" id="IPR008254">
    <property type="entry name" value="Flavodoxin/NO_synth"/>
</dbReference>
<dbReference type="EMBL" id="LQOF01000251">
    <property type="protein sequence ID" value="KXT68103.1"/>
    <property type="molecule type" value="Genomic_DNA"/>
</dbReference>